<organism evidence="4 5">
    <name type="scientific">Pseudoalteromonas luteoviolacea DSM 6061</name>
    <dbReference type="NCBI Taxonomy" id="1365250"/>
    <lineage>
        <taxon>Bacteria</taxon>
        <taxon>Pseudomonadati</taxon>
        <taxon>Pseudomonadota</taxon>
        <taxon>Gammaproteobacteria</taxon>
        <taxon>Alteromonadales</taxon>
        <taxon>Pseudoalteromonadaceae</taxon>
        <taxon>Pseudoalteromonas</taxon>
    </lineage>
</organism>
<dbReference type="SUPFAM" id="SSF111369">
    <property type="entry name" value="HlyD-like secretion proteins"/>
    <property type="match status" value="1"/>
</dbReference>
<dbReference type="InterPro" id="IPR006143">
    <property type="entry name" value="RND_pump_MFP"/>
</dbReference>
<feature type="coiled-coil region" evidence="2">
    <location>
        <begin position="145"/>
        <end position="172"/>
    </location>
</feature>
<dbReference type="RefSeq" id="WP_063365487.1">
    <property type="nucleotide sequence ID" value="NZ_AQHB01000049.1"/>
</dbReference>
<keyword evidence="5" id="KW-1185">Reference proteome</keyword>
<dbReference type="PANTHER" id="PTHR30469">
    <property type="entry name" value="MULTIDRUG RESISTANCE PROTEIN MDTA"/>
    <property type="match status" value="1"/>
</dbReference>
<dbReference type="AlphaFoldDB" id="A0A166WAM2"/>
<evidence type="ECO:0000313" key="5">
    <source>
        <dbReference type="Proteomes" id="UP000076643"/>
    </source>
</evidence>
<dbReference type="PATRIC" id="fig|1365250.3.peg.3062"/>
<dbReference type="PROSITE" id="PS51257">
    <property type="entry name" value="PROKAR_LIPOPROTEIN"/>
    <property type="match status" value="1"/>
</dbReference>
<dbReference type="EMBL" id="AUYB01000106">
    <property type="protein sequence ID" value="KZN36681.1"/>
    <property type="molecule type" value="Genomic_DNA"/>
</dbReference>
<sequence length="362" mass="39764">MSSNKYHLSLGKTFFFVLMTGLVLGCEDKTDISPQKHAVDKPRPVTYAKTVPAPSKVFYGKIQSINGYDMASFNNGRVASMYVKEGQTVKKGQLLANLYSPSLDAIVSQASAKLNAAIAASVEAETESKRVANLYVQNLTPIAMLEKAQRDARIAKENVQQAQAQLIQAKNDLQDISIYAPEDGLVAKLYARKGLFVAASEPILRLEQAGGEKVVFSVPEQDAVKLQVGNRVEIFVRSLKRKYQGTVSEKALPQVAGPSLFSVTIELEKGQSELLGLTAQLRMPLTQKPVYAIDSAAVRFTNEGQGYLLDNTYQQYAVDLLASRQDKLLVSAPRKLNNIPFSTAPEPTIDLNLMTAKEREYE</sequence>
<dbReference type="Gene3D" id="1.10.287.470">
    <property type="entry name" value="Helix hairpin bin"/>
    <property type="match status" value="1"/>
</dbReference>
<evidence type="ECO:0000256" key="1">
    <source>
        <dbReference type="ARBA" id="ARBA00009477"/>
    </source>
</evidence>
<dbReference type="InterPro" id="IPR058790">
    <property type="entry name" value="BSH_CusB"/>
</dbReference>
<name>A0A166WAM2_9GAMM</name>
<dbReference type="NCBIfam" id="TIGR01730">
    <property type="entry name" value="RND_mfp"/>
    <property type="match status" value="1"/>
</dbReference>
<evidence type="ECO:0000259" key="3">
    <source>
        <dbReference type="Pfam" id="PF25919"/>
    </source>
</evidence>
<dbReference type="GO" id="GO:1990281">
    <property type="term" value="C:efflux pump complex"/>
    <property type="evidence" value="ECO:0007669"/>
    <property type="project" value="TreeGrafter"/>
</dbReference>
<dbReference type="Proteomes" id="UP000076643">
    <property type="component" value="Unassembled WGS sequence"/>
</dbReference>
<gene>
    <name evidence="4" type="ORF">N475_17295</name>
</gene>
<reference evidence="4 5" key="1">
    <citation type="submission" date="2013-07" db="EMBL/GenBank/DDBJ databases">
        <title>Comparative Genomic and Metabolomic Analysis of Twelve Strains of Pseudoalteromonas luteoviolacea.</title>
        <authorList>
            <person name="Vynne N.G."/>
            <person name="Mansson M."/>
            <person name="Gram L."/>
        </authorList>
    </citation>
    <scope>NUCLEOTIDE SEQUENCE [LARGE SCALE GENOMIC DNA]</scope>
    <source>
        <strain evidence="4 5">DSM 6061</strain>
    </source>
</reference>
<dbReference type="Pfam" id="PF25919">
    <property type="entry name" value="BSH_CusB"/>
    <property type="match status" value="1"/>
</dbReference>
<proteinExistence type="inferred from homology"/>
<accession>A0A166WAM2</accession>
<dbReference type="Gene3D" id="2.40.50.100">
    <property type="match status" value="1"/>
</dbReference>
<protein>
    <recommendedName>
        <fullName evidence="3">CusB-like barrel-sandwich hybrid domain-containing protein</fullName>
    </recommendedName>
</protein>
<keyword evidence="2" id="KW-0175">Coiled coil</keyword>
<comment type="similarity">
    <text evidence="1">Belongs to the membrane fusion protein (MFP) (TC 8.A.1) family.</text>
</comment>
<dbReference type="GO" id="GO:0015562">
    <property type="term" value="F:efflux transmembrane transporter activity"/>
    <property type="evidence" value="ECO:0007669"/>
    <property type="project" value="TreeGrafter"/>
</dbReference>
<feature type="domain" description="CusB-like barrel-sandwich hybrid" evidence="3">
    <location>
        <begin position="75"/>
        <end position="206"/>
    </location>
</feature>
<evidence type="ECO:0000256" key="2">
    <source>
        <dbReference type="SAM" id="Coils"/>
    </source>
</evidence>
<evidence type="ECO:0000313" key="4">
    <source>
        <dbReference type="EMBL" id="KZN36681.1"/>
    </source>
</evidence>
<dbReference type="Gene3D" id="2.40.30.170">
    <property type="match status" value="1"/>
</dbReference>
<dbReference type="PANTHER" id="PTHR30469:SF15">
    <property type="entry name" value="HLYD FAMILY OF SECRETION PROTEINS"/>
    <property type="match status" value="1"/>
</dbReference>
<comment type="caution">
    <text evidence="4">The sequence shown here is derived from an EMBL/GenBank/DDBJ whole genome shotgun (WGS) entry which is preliminary data.</text>
</comment>